<dbReference type="EMBL" id="WIUZ02000012">
    <property type="protein sequence ID" value="KAF9782036.1"/>
    <property type="molecule type" value="Genomic_DNA"/>
</dbReference>
<feature type="region of interest" description="Disordered" evidence="1">
    <location>
        <begin position="11"/>
        <end position="30"/>
    </location>
</feature>
<dbReference type="Proteomes" id="UP000736335">
    <property type="component" value="Unassembled WGS sequence"/>
</dbReference>
<proteinExistence type="predicted"/>
<evidence type="ECO:0000256" key="1">
    <source>
        <dbReference type="SAM" id="MobiDB-lite"/>
    </source>
</evidence>
<comment type="caution">
    <text evidence="2">The sequence shown here is derived from an EMBL/GenBank/DDBJ whole genome shotgun (WGS) entry which is preliminary data.</text>
</comment>
<accession>A0A9P6HAW4</accession>
<name>A0A9P6HAW4_9AGAM</name>
<gene>
    <name evidence="2" type="ORF">BJ322DRAFT_191611</name>
</gene>
<dbReference type="AlphaFoldDB" id="A0A9P6HAW4"/>
<sequence>MQPHSYLFRLRSSSHVSPPGSPSTHLRAGKQATVLDDDELAVKSRTTPVYCPREPFLTDNIYTALVAINPHTYVPSNADSVRFKYAEYRNTSEDKTLLPPHIFQLAKFISGAPPKTNAFF</sequence>
<protein>
    <submittedName>
        <fullName evidence="2">Uncharacterized protein</fullName>
    </submittedName>
</protein>
<keyword evidence="3" id="KW-1185">Reference proteome</keyword>
<dbReference type="OrthoDB" id="370884at2759"/>
<evidence type="ECO:0000313" key="3">
    <source>
        <dbReference type="Proteomes" id="UP000736335"/>
    </source>
</evidence>
<reference evidence="2" key="2">
    <citation type="submission" date="2020-11" db="EMBL/GenBank/DDBJ databases">
        <authorList>
            <consortium name="DOE Joint Genome Institute"/>
            <person name="Kuo A."/>
            <person name="Miyauchi S."/>
            <person name="Kiss E."/>
            <person name="Drula E."/>
            <person name="Kohler A."/>
            <person name="Sanchez-Garcia M."/>
            <person name="Andreopoulos B."/>
            <person name="Barry K.W."/>
            <person name="Bonito G."/>
            <person name="Buee M."/>
            <person name="Carver A."/>
            <person name="Chen C."/>
            <person name="Cichocki N."/>
            <person name="Clum A."/>
            <person name="Culley D."/>
            <person name="Crous P.W."/>
            <person name="Fauchery L."/>
            <person name="Girlanda M."/>
            <person name="Hayes R."/>
            <person name="Keri Z."/>
            <person name="Labutti K."/>
            <person name="Lipzen A."/>
            <person name="Lombard V."/>
            <person name="Magnuson J."/>
            <person name="Maillard F."/>
            <person name="Morin E."/>
            <person name="Murat C."/>
            <person name="Nolan M."/>
            <person name="Ohm R."/>
            <person name="Pangilinan J."/>
            <person name="Pereira M."/>
            <person name="Perotto S."/>
            <person name="Peter M."/>
            <person name="Riley R."/>
            <person name="Sitrit Y."/>
            <person name="Stielow B."/>
            <person name="Szollosi G."/>
            <person name="Zifcakova L."/>
            <person name="Stursova M."/>
            <person name="Spatafora J.W."/>
            <person name="Tedersoo L."/>
            <person name="Vaario L.-M."/>
            <person name="Yamada A."/>
            <person name="Yan M."/>
            <person name="Wang P."/>
            <person name="Xu J."/>
            <person name="Bruns T."/>
            <person name="Baldrian P."/>
            <person name="Vilgalys R."/>
            <person name="Henrissat B."/>
            <person name="Grigoriev I.V."/>
            <person name="Hibbett D."/>
            <person name="Nagy L.G."/>
            <person name="Martin F.M."/>
        </authorList>
    </citation>
    <scope>NUCLEOTIDE SEQUENCE</scope>
    <source>
        <strain evidence="2">UH-Tt-Lm1</strain>
    </source>
</reference>
<evidence type="ECO:0000313" key="2">
    <source>
        <dbReference type="EMBL" id="KAF9782036.1"/>
    </source>
</evidence>
<organism evidence="2 3">
    <name type="scientific">Thelephora terrestris</name>
    <dbReference type="NCBI Taxonomy" id="56493"/>
    <lineage>
        <taxon>Eukaryota</taxon>
        <taxon>Fungi</taxon>
        <taxon>Dikarya</taxon>
        <taxon>Basidiomycota</taxon>
        <taxon>Agaricomycotina</taxon>
        <taxon>Agaricomycetes</taxon>
        <taxon>Thelephorales</taxon>
        <taxon>Thelephoraceae</taxon>
        <taxon>Thelephora</taxon>
    </lineage>
</organism>
<reference evidence="2" key="1">
    <citation type="journal article" date="2020" name="Nat. Commun.">
        <title>Large-scale genome sequencing of mycorrhizal fungi provides insights into the early evolution of symbiotic traits.</title>
        <authorList>
            <person name="Miyauchi S."/>
            <person name="Kiss E."/>
            <person name="Kuo A."/>
            <person name="Drula E."/>
            <person name="Kohler A."/>
            <person name="Sanchez-Garcia M."/>
            <person name="Morin E."/>
            <person name="Andreopoulos B."/>
            <person name="Barry K.W."/>
            <person name="Bonito G."/>
            <person name="Buee M."/>
            <person name="Carver A."/>
            <person name="Chen C."/>
            <person name="Cichocki N."/>
            <person name="Clum A."/>
            <person name="Culley D."/>
            <person name="Crous P.W."/>
            <person name="Fauchery L."/>
            <person name="Girlanda M."/>
            <person name="Hayes R.D."/>
            <person name="Keri Z."/>
            <person name="LaButti K."/>
            <person name="Lipzen A."/>
            <person name="Lombard V."/>
            <person name="Magnuson J."/>
            <person name="Maillard F."/>
            <person name="Murat C."/>
            <person name="Nolan M."/>
            <person name="Ohm R.A."/>
            <person name="Pangilinan J."/>
            <person name="Pereira M.F."/>
            <person name="Perotto S."/>
            <person name="Peter M."/>
            <person name="Pfister S."/>
            <person name="Riley R."/>
            <person name="Sitrit Y."/>
            <person name="Stielow J.B."/>
            <person name="Szollosi G."/>
            <person name="Zifcakova L."/>
            <person name="Stursova M."/>
            <person name="Spatafora J.W."/>
            <person name="Tedersoo L."/>
            <person name="Vaario L.M."/>
            <person name="Yamada A."/>
            <person name="Yan M."/>
            <person name="Wang P."/>
            <person name="Xu J."/>
            <person name="Bruns T."/>
            <person name="Baldrian P."/>
            <person name="Vilgalys R."/>
            <person name="Dunand C."/>
            <person name="Henrissat B."/>
            <person name="Grigoriev I.V."/>
            <person name="Hibbett D."/>
            <person name="Nagy L.G."/>
            <person name="Martin F.M."/>
        </authorList>
    </citation>
    <scope>NUCLEOTIDE SEQUENCE</scope>
    <source>
        <strain evidence="2">UH-Tt-Lm1</strain>
    </source>
</reference>